<name>A0A418WBT3_9PROT</name>
<dbReference type="CDD" id="cd07262">
    <property type="entry name" value="VOC_like"/>
    <property type="match status" value="1"/>
</dbReference>
<reference evidence="2 3" key="1">
    <citation type="submission" date="2018-09" db="EMBL/GenBank/DDBJ databases">
        <authorList>
            <person name="Zhu H."/>
        </authorList>
    </citation>
    <scope>NUCLEOTIDE SEQUENCE [LARGE SCALE GENOMIC DNA]</scope>
    <source>
        <strain evidence="2 3">K1W22B-8</strain>
    </source>
</reference>
<organism evidence="2 3">
    <name type="scientific">Oleomonas cavernae</name>
    <dbReference type="NCBI Taxonomy" id="2320859"/>
    <lineage>
        <taxon>Bacteria</taxon>
        <taxon>Pseudomonadati</taxon>
        <taxon>Pseudomonadota</taxon>
        <taxon>Alphaproteobacteria</taxon>
        <taxon>Acetobacterales</taxon>
        <taxon>Acetobacteraceae</taxon>
        <taxon>Oleomonas</taxon>
    </lineage>
</organism>
<dbReference type="PROSITE" id="PS51819">
    <property type="entry name" value="VOC"/>
    <property type="match status" value="1"/>
</dbReference>
<keyword evidence="3" id="KW-1185">Reference proteome</keyword>
<dbReference type="SUPFAM" id="SSF54593">
    <property type="entry name" value="Glyoxalase/Bleomycin resistance protein/Dihydroxybiphenyl dioxygenase"/>
    <property type="match status" value="1"/>
</dbReference>
<feature type="domain" description="VOC" evidence="1">
    <location>
        <begin position="1"/>
        <end position="122"/>
    </location>
</feature>
<dbReference type="RefSeq" id="WP_119778030.1">
    <property type="nucleotide sequence ID" value="NZ_QYUK01000011.1"/>
</dbReference>
<evidence type="ECO:0000313" key="2">
    <source>
        <dbReference type="EMBL" id="RJF87388.1"/>
    </source>
</evidence>
<evidence type="ECO:0000259" key="1">
    <source>
        <dbReference type="PROSITE" id="PS51819"/>
    </source>
</evidence>
<dbReference type="Gene3D" id="3.10.180.10">
    <property type="entry name" value="2,3-Dihydroxybiphenyl 1,2-Dioxygenase, domain 1"/>
    <property type="match status" value="1"/>
</dbReference>
<proteinExistence type="predicted"/>
<dbReference type="InterPro" id="IPR029068">
    <property type="entry name" value="Glyas_Bleomycin-R_OHBP_Dase"/>
</dbReference>
<dbReference type="Pfam" id="PF00903">
    <property type="entry name" value="Glyoxalase"/>
    <property type="match status" value="1"/>
</dbReference>
<dbReference type="InterPro" id="IPR037523">
    <property type="entry name" value="VOC_core"/>
</dbReference>
<dbReference type="Proteomes" id="UP000284605">
    <property type="component" value="Unassembled WGS sequence"/>
</dbReference>
<dbReference type="InterPro" id="IPR004360">
    <property type="entry name" value="Glyas_Fos-R_dOase_dom"/>
</dbReference>
<dbReference type="PANTHER" id="PTHR35006:SF4">
    <property type="entry name" value="BLR7706 PROTEIN"/>
    <property type="match status" value="1"/>
</dbReference>
<sequence length="126" mass="13494">MIDHVSIAVSDLARSTAFYEQVLAPLGLTLMVPFEDRSGFGKRYPEFWLNLRPGLAPVPRDTGIHICLRAPSDEAVSAFHAAALANGGADAGEPGPRLAAMTTYFGAFIFDPDGNKLEAVCFPKAE</sequence>
<dbReference type="EMBL" id="QYUK01000011">
    <property type="protein sequence ID" value="RJF87388.1"/>
    <property type="molecule type" value="Genomic_DNA"/>
</dbReference>
<dbReference type="OrthoDB" id="9807407at2"/>
<comment type="caution">
    <text evidence="2">The sequence shown here is derived from an EMBL/GenBank/DDBJ whole genome shotgun (WGS) entry which is preliminary data.</text>
</comment>
<protein>
    <submittedName>
        <fullName evidence="2">VOC family protein</fullName>
    </submittedName>
</protein>
<accession>A0A418WBT3</accession>
<dbReference type="PANTHER" id="PTHR35006">
    <property type="entry name" value="GLYOXALASE FAMILY PROTEIN (AFU_ORTHOLOGUE AFUA_5G14830)"/>
    <property type="match status" value="1"/>
</dbReference>
<evidence type="ECO:0000313" key="3">
    <source>
        <dbReference type="Proteomes" id="UP000284605"/>
    </source>
</evidence>
<gene>
    <name evidence="2" type="ORF">D3874_10445</name>
</gene>
<dbReference type="AlphaFoldDB" id="A0A418WBT3"/>